<dbReference type="AlphaFoldDB" id="A0AAD6VNA3"/>
<evidence type="ECO:0000256" key="13">
    <source>
        <dbReference type="ARBA" id="ARBA00023034"/>
    </source>
</evidence>
<keyword evidence="12" id="KW-0072">Autophagy</keyword>
<dbReference type="PANTHER" id="PTHR15071:SF13">
    <property type="entry name" value="AUTOPHAGY-RELATED PROTEIN 27"/>
    <property type="match status" value="1"/>
</dbReference>
<gene>
    <name evidence="21" type="ORF">GGX14DRAFT_439409</name>
</gene>
<evidence type="ECO:0000256" key="2">
    <source>
        <dbReference type="ARBA" id="ARBA00004358"/>
    </source>
</evidence>
<evidence type="ECO:0000256" key="18">
    <source>
        <dbReference type="SAM" id="Phobius"/>
    </source>
</evidence>
<dbReference type="GO" id="GO:0034045">
    <property type="term" value="C:phagophore assembly site membrane"/>
    <property type="evidence" value="ECO:0007669"/>
    <property type="project" value="UniProtKB-SubCell"/>
</dbReference>
<dbReference type="PROSITE" id="PS51914">
    <property type="entry name" value="MRH"/>
    <property type="match status" value="1"/>
</dbReference>
<feature type="transmembrane region" description="Helical" evidence="18">
    <location>
        <begin position="219"/>
        <end position="241"/>
    </location>
</feature>
<keyword evidence="11 18" id="KW-1133">Transmembrane helix</keyword>
<dbReference type="Proteomes" id="UP001219525">
    <property type="component" value="Unassembled WGS sequence"/>
</dbReference>
<name>A0AAD6VNA3_9AGAR</name>
<dbReference type="GO" id="GO:0031966">
    <property type="term" value="C:mitochondrial membrane"/>
    <property type="evidence" value="ECO:0007669"/>
    <property type="project" value="UniProtKB-SubCell"/>
</dbReference>
<keyword evidence="7" id="KW-0813">Transport</keyword>
<dbReference type="InterPro" id="IPR044865">
    <property type="entry name" value="MRH_dom"/>
</dbReference>
<evidence type="ECO:0000259" key="20">
    <source>
        <dbReference type="PROSITE" id="PS51914"/>
    </source>
</evidence>
<dbReference type="GO" id="GO:0030659">
    <property type="term" value="C:cytoplasmic vesicle membrane"/>
    <property type="evidence" value="ECO:0007669"/>
    <property type="project" value="UniProtKB-SubCell"/>
</dbReference>
<keyword evidence="22" id="KW-1185">Reference proteome</keyword>
<comment type="similarity">
    <text evidence="5">Belongs to the ATG27 family.</text>
</comment>
<evidence type="ECO:0000256" key="8">
    <source>
        <dbReference type="ARBA" id="ARBA00022692"/>
    </source>
</evidence>
<comment type="subcellular location">
    <subcellularLocation>
        <location evidence="2">Cytoplasmic vesicle membrane</location>
        <topology evidence="2">Single-pass type I membrane protein</topology>
    </subcellularLocation>
    <subcellularLocation>
        <location evidence="4">Golgi apparatus membrane</location>
        <topology evidence="4">Single-pass type I membrane protein</topology>
    </subcellularLocation>
    <subcellularLocation>
        <location evidence="1">Mitochondrion membrane</location>
        <topology evidence="1">Single-pass membrane protein</topology>
    </subcellularLocation>
    <subcellularLocation>
        <location evidence="3">Preautophagosomal structure membrane</location>
        <topology evidence="3">Single-pass type I membrane protein</topology>
    </subcellularLocation>
</comment>
<evidence type="ECO:0000256" key="3">
    <source>
        <dbReference type="ARBA" id="ARBA00004472"/>
    </source>
</evidence>
<keyword evidence="8 18" id="KW-0812">Transmembrane</keyword>
<dbReference type="GO" id="GO:0006914">
    <property type="term" value="P:autophagy"/>
    <property type="evidence" value="ECO:0007669"/>
    <property type="project" value="UniProtKB-KW"/>
</dbReference>
<keyword evidence="16" id="KW-1015">Disulfide bond</keyword>
<evidence type="ECO:0000256" key="15">
    <source>
        <dbReference type="ARBA" id="ARBA00023136"/>
    </source>
</evidence>
<dbReference type="EMBL" id="JARJCW010000013">
    <property type="protein sequence ID" value="KAJ7218047.1"/>
    <property type="molecule type" value="Genomic_DNA"/>
</dbReference>
<keyword evidence="9 19" id="KW-0732">Signal</keyword>
<dbReference type="Gene3D" id="2.70.130.10">
    <property type="entry name" value="Mannose-6-phosphate receptor binding domain"/>
    <property type="match status" value="1"/>
</dbReference>
<evidence type="ECO:0000256" key="6">
    <source>
        <dbReference type="ARBA" id="ARBA00013776"/>
    </source>
</evidence>
<evidence type="ECO:0000256" key="16">
    <source>
        <dbReference type="ARBA" id="ARBA00023157"/>
    </source>
</evidence>
<evidence type="ECO:0000256" key="9">
    <source>
        <dbReference type="ARBA" id="ARBA00022729"/>
    </source>
</evidence>
<organism evidence="21 22">
    <name type="scientific">Mycena pura</name>
    <dbReference type="NCBI Taxonomy" id="153505"/>
    <lineage>
        <taxon>Eukaryota</taxon>
        <taxon>Fungi</taxon>
        <taxon>Dikarya</taxon>
        <taxon>Basidiomycota</taxon>
        <taxon>Agaricomycotina</taxon>
        <taxon>Agaricomycetes</taxon>
        <taxon>Agaricomycetidae</taxon>
        <taxon>Agaricales</taxon>
        <taxon>Marasmiineae</taxon>
        <taxon>Mycenaceae</taxon>
        <taxon>Mycena</taxon>
    </lineage>
</organism>
<feature type="domain" description="MRH" evidence="20">
    <location>
        <begin position="29"/>
        <end position="192"/>
    </location>
</feature>
<sequence>MISRMKNSVPLFLFLLSWSIIVTALDGTFNCQDPLLVGDLKFDLSSLDKEFSADRERPTPPSVEVDTVKINLCSDLKKVDSLPEGDQCPLGTRVCFTKTNKKDGADRRVVSVIPMAQSSVLDPSYKQLSSPKGVSILLHGASYSHPINVTETPQSVNVKLLCATDSESEPSIASYDGAMLEIEWHCSAGCNILGDGGSPVDDGEKPEKDKTGSGGLSSMGWFLLLLLILAFATYMGLGAYYNYSTYGARGMDLIPHRDFWMEVPYMLRDVVSHLCSVVRPRRSSHRGGYIAV</sequence>
<keyword evidence="10" id="KW-0653">Protein transport</keyword>
<keyword evidence="17" id="KW-0968">Cytoplasmic vesicle</keyword>
<evidence type="ECO:0000256" key="12">
    <source>
        <dbReference type="ARBA" id="ARBA00023006"/>
    </source>
</evidence>
<evidence type="ECO:0000256" key="7">
    <source>
        <dbReference type="ARBA" id="ARBA00022448"/>
    </source>
</evidence>
<proteinExistence type="inferred from homology"/>
<dbReference type="Pfam" id="PF09451">
    <property type="entry name" value="ATG27"/>
    <property type="match status" value="1"/>
</dbReference>
<protein>
    <recommendedName>
        <fullName evidence="6">Autophagy-related protein 27</fullName>
    </recommendedName>
</protein>
<keyword evidence="13" id="KW-0333">Golgi apparatus</keyword>
<dbReference type="PANTHER" id="PTHR15071">
    <property type="entry name" value="MANNOSE-6-PHOSPHATE RECEPTOR FAMILY MEMBER"/>
    <property type="match status" value="1"/>
</dbReference>
<evidence type="ECO:0000256" key="19">
    <source>
        <dbReference type="SAM" id="SignalP"/>
    </source>
</evidence>
<evidence type="ECO:0000256" key="14">
    <source>
        <dbReference type="ARBA" id="ARBA00023128"/>
    </source>
</evidence>
<dbReference type="GO" id="GO:0015031">
    <property type="term" value="P:protein transport"/>
    <property type="evidence" value="ECO:0007669"/>
    <property type="project" value="UniProtKB-KW"/>
</dbReference>
<dbReference type="InterPro" id="IPR018939">
    <property type="entry name" value="Autophagy-rel_prot_27"/>
</dbReference>
<evidence type="ECO:0000256" key="11">
    <source>
        <dbReference type="ARBA" id="ARBA00022989"/>
    </source>
</evidence>
<evidence type="ECO:0000256" key="5">
    <source>
        <dbReference type="ARBA" id="ARBA00005363"/>
    </source>
</evidence>
<dbReference type="GO" id="GO:0000139">
    <property type="term" value="C:Golgi membrane"/>
    <property type="evidence" value="ECO:0007669"/>
    <property type="project" value="UniProtKB-SubCell"/>
</dbReference>
<accession>A0AAD6VNA3</accession>
<comment type="caution">
    <text evidence="21">The sequence shown here is derived from an EMBL/GenBank/DDBJ whole genome shotgun (WGS) entry which is preliminary data.</text>
</comment>
<evidence type="ECO:0000256" key="17">
    <source>
        <dbReference type="ARBA" id="ARBA00023329"/>
    </source>
</evidence>
<keyword evidence="15 18" id="KW-0472">Membrane</keyword>
<evidence type="ECO:0000313" key="21">
    <source>
        <dbReference type="EMBL" id="KAJ7218047.1"/>
    </source>
</evidence>
<evidence type="ECO:0000256" key="10">
    <source>
        <dbReference type="ARBA" id="ARBA00022927"/>
    </source>
</evidence>
<dbReference type="InterPro" id="IPR009011">
    <property type="entry name" value="Man6P_isomerase_rcpt-bd_dom_sf"/>
</dbReference>
<feature type="signal peptide" evidence="19">
    <location>
        <begin position="1"/>
        <end position="24"/>
    </location>
</feature>
<feature type="chain" id="PRO_5042108820" description="Autophagy-related protein 27" evidence="19">
    <location>
        <begin position="25"/>
        <end position="292"/>
    </location>
</feature>
<reference evidence="21" key="1">
    <citation type="submission" date="2023-03" db="EMBL/GenBank/DDBJ databases">
        <title>Massive genome expansion in bonnet fungi (Mycena s.s.) driven by repeated elements and novel gene families across ecological guilds.</title>
        <authorList>
            <consortium name="Lawrence Berkeley National Laboratory"/>
            <person name="Harder C.B."/>
            <person name="Miyauchi S."/>
            <person name="Viragh M."/>
            <person name="Kuo A."/>
            <person name="Thoen E."/>
            <person name="Andreopoulos B."/>
            <person name="Lu D."/>
            <person name="Skrede I."/>
            <person name="Drula E."/>
            <person name="Henrissat B."/>
            <person name="Morin E."/>
            <person name="Kohler A."/>
            <person name="Barry K."/>
            <person name="LaButti K."/>
            <person name="Morin E."/>
            <person name="Salamov A."/>
            <person name="Lipzen A."/>
            <person name="Mereny Z."/>
            <person name="Hegedus B."/>
            <person name="Baldrian P."/>
            <person name="Stursova M."/>
            <person name="Weitz H."/>
            <person name="Taylor A."/>
            <person name="Grigoriev I.V."/>
            <person name="Nagy L.G."/>
            <person name="Martin F."/>
            <person name="Kauserud H."/>
        </authorList>
    </citation>
    <scope>NUCLEOTIDE SEQUENCE</scope>
    <source>
        <strain evidence="21">9144</strain>
    </source>
</reference>
<keyword evidence="14" id="KW-0496">Mitochondrion</keyword>
<evidence type="ECO:0000256" key="4">
    <source>
        <dbReference type="ARBA" id="ARBA00004614"/>
    </source>
</evidence>
<evidence type="ECO:0000256" key="1">
    <source>
        <dbReference type="ARBA" id="ARBA00004304"/>
    </source>
</evidence>
<evidence type="ECO:0000313" key="22">
    <source>
        <dbReference type="Proteomes" id="UP001219525"/>
    </source>
</evidence>